<dbReference type="KEGG" id="txa:HQN79_04580"/>
<feature type="domain" description="Haemolysin activator HlyB C-terminal" evidence="1">
    <location>
        <begin position="29"/>
        <end position="329"/>
    </location>
</feature>
<accession>A0A7D4NNN8</accession>
<dbReference type="Gene3D" id="2.40.160.50">
    <property type="entry name" value="membrane protein fhac: a member of the omp85/tpsb transporter family"/>
    <property type="match status" value="1"/>
</dbReference>
<gene>
    <name evidence="2" type="ORF">HQN79_04580</name>
</gene>
<keyword evidence="3" id="KW-1185">Reference proteome</keyword>
<dbReference type="GO" id="GO:0046819">
    <property type="term" value="P:protein secretion by the type V secretion system"/>
    <property type="evidence" value="ECO:0007669"/>
    <property type="project" value="TreeGrafter"/>
</dbReference>
<reference evidence="2 3" key="1">
    <citation type="submission" date="2020-05" db="EMBL/GenBank/DDBJ databases">
        <title>Thiomicrorhabdus sediminis sp.nov. and Thiomicrorhabdus xiamenensis sp.nov., novel sulfur-oxidizing bacteria isolated from coastal sediment.</title>
        <authorList>
            <person name="Liu X."/>
        </authorList>
    </citation>
    <scope>NUCLEOTIDE SEQUENCE [LARGE SCALE GENOMIC DNA]</scope>
    <source>
        <strain evidence="2 3">G2</strain>
    </source>
</reference>
<evidence type="ECO:0000313" key="3">
    <source>
        <dbReference type="Proteomes" id="UP000504724"/>
    </source>
</evidence>
<protein>
    <submittedName>
        <fullName evidence="2">ShlB/FhaC/HecB family hemolysin secretion/activation protein</fullName>
    </submittedName>
</protein>
<organism evidence="2 3">
    <name type="scientific">Thiomicrorhabdus xiamenensis</name>
    <dbReference type="NCBI Taxonomy" id="2739063"/>
    <lineage>
        <taxon>Bacteria</taxon>
        <taxon>Pseudomonadati</taxon>
        <taxon>Pseudomonadota</taxon>
        <taxon>Gammaproteobacteria</taxon>
        <taxon>Thiotrichales</taxon>
        <taxon>Piscirickettsiaceae</taxon>
        <taxon>Thiomicrorhabdus</taxon>
    </lineage>
</organism>
<dbReference type="PANTHER" id="PTHR34597">
    <property type="entry name" value="SLR1661 PROTEIN"/>
    <property type="match status" value="1"/>
</dbReference>
<dbReference type="Pfam" id="PF03865">
    <property type="entry name" value="ShlB"/>
    <property type="match status" value="1"/>
</dbReference>
<dbReference type="AlphaFoldDB" id="A0A7D4NNN8"/>
<dbReference type="GO" id="GO:0008320">
    <property type="term" value="F:protein transmembrane transporter activity"/>
    <property type="evidence" value="ECO:0007669"/>
    <property type="project" value="TreeGrafter"/>
</dbReference>
<dbReference type="GO" id="GO:0098046">
    <property type="term" value="C:type V protein secretion system complex"/>
    <property type="evidence" value="ECO:0007669"/>
    <property type="project" value="TreeGrafter"/>
</dbReference>
<sequence length="369" mass="41401">MVLRNQTQIAILSFITLAVLPLHCAADETRKTNTALVIDNYDNETNRILIDFDINNPLGPDGKLHLQALKGISGPAKAARFNLRMPTDDRGIQFNLFASRNEYTIDGSASNFRPLGREDQLGAGLTFPLISEESHKLATHLELFRKDLRSEDSSIDFNELSHINLLRLKLTDFFMDSEYNVTTFNFSVNHGNFILDSDDARLAENAGRDAEGFFWVYKLKINHARRLLNAFKLQLSAQAQKASRNLSASEKMYLGGPFGVMSYPAGEAGGDEGLLLTMRLGHDIPFDIDGQLEAALLAQYGEVQFDHTDYAWSLDPNTTSMAGVGLGLTYRFSTRLTAQLDHVYRTGEIYEFTNTDSDHQTWFSLRITL</sequence>
<proteinExistence type="predicted"/>
<dbReference type="PANTHER" id="PTHR34597:SF1">
    <property type="entry name" value="HEME_HEMOPEXIN TRANSPORTER PROTEIN HUXB"/>
    <property type="match status" value="1"/>
</dbReference>
<evidence type="ECO:0000313" key="2">
    <source>
        <dbReference type="EMBL" id="QKI88893.1"/>
    </source>
</evidence>
<name>A0A7D4NNN8_9GAMM</name>
<dbReference type="EMBL" id="CP054020">
    <property type="protein sequence ID" value="QKI88893.1"/>
    <property type="molecule type" value="Genomic_DNA"/>
</dbReference>
<dbReference type="RefSeq" id="WP_173284526.1">
    <property type="nucleotide sequence ID" value="NZ_CP054020.1"/>
</dbReference>
<dbReference type="InterPro" id="IPR005565">
    <property type="entry name" value="Hemolysn_activator_HlyB_C"/>
</dbReference>
<dbReference type="InterPro" id="IPR051544">
    <property type="entry name" value="TPS_OM_transporter"/>
</dbReference>
<evidence type="ECO:0000259" key="1">
    <source>
        <dbReference type="Pfam" id="PF03865"/>
    </source>
</evidence>
<dbReference type="Proteomes" id="UP000504724">
    <property type="component" value="Chromosome"/>
</dbReference>